<reference evidence="9 10" key="1">
    <citation type="submission" date="2022-03" db="EMBL/GenBank/DDBJ databases">
        <title>Novel taxa within the pig intestine.</title>
        <authorList>
            <person name="Wylensek D."/>
            <person name="Bishof K."/>
            <person name="Afrizal A."/>
            <person name="Clavel T."/>
        </authorList>
    </citation>
    <scope>NUCLEOTIDE SEQUENCE [LARGE SCALE GENOMIC DNA]</scope>
    <source>
        <strain evidence="9 10">CLA-KB-P133</strain>
    </source>
</reference>
<evidence type="ECO:0000256" key="6">
    <source>
        <dbReference type="ARBA" id="ARBA00023136"/>
    </source>
</evidence>
<dbReference type="EMBL" id="JALBUR010000014">
    <property type="protein sequence ID" value="MDX8419812.1"/>
    <property type="molecule type" value="Genomic_DNA"/>
</dbReference>
<proteinExistence type="predicted"/>
<evidence type="ECO:0000256" key="4">
    <source>
        <dbReference type="ARBA" id="ARBA00022692"/>
    </source>
</evidence>
<dbReference type="Proteomes" id="UP001286174">
    <property type="component" value="Unassembled WGS sequence"/>
</dbReference>
<dbReference type="AlphaFoldDB" id="A0AB35U5S8"/>
<comment type="pathway">
    <text evidence="2">Cell wall biogenesis; lipoteichoic acid biosynthesis.</text>
</comment>
<evidence type="ECO:0000256" key="3">
    <source>
        <dbReference type="ARBA" id="ARBA00022475"/>
    </source>
</evidence>
<dbReference type="InterPro" id="IPR050448">
    <property type="entry name" value="OpgB/LTA_synthase_biosynth"/>
</dbReference>
<dbReference type="InterPro" id="IPR000917">
    <property type="entry name" value="Sulfatase_N"/>
</dbReference>
<protein>
    <submittedName>
        <fullName evidence="9">Sulfatase-like hydrolase/transferase</fullName>
    </submittedName>
</protein>
<evidence type="ECO:0000256" key="7">
    <source>
        <dbReference type="SAM" id="Phobius"/>
    </source>
</evidence>
<gene>
    <name evidence="9" type="ORF">MOZ60_06850</name>
</gene>
<dbReference type="GO" id="GO:0005886">
    <property type="term" value="C:plasma membrane"/>
    <property type="evidence" value="ECO:0007669"/>
    <property type="project" value="UniProtKB-SubCell"/>
</dbReference>
<accession>A0AB35U5S8</accession>
<keyword evidence="9" id="KW-0378">Hydrolase</keyword>
<dbReference type="PANTHER" id="PTHR47371">
    <property type="entry name" value="LIPOTEICHOIC ACID SYNTHASE"/>
    <property type="match status" value="1"/>
</dbReference>
<keyword evidence="6 7" id="KW-0472">Membrane</keyword>
<dbReference type="InterPro" id="IPR017850">
    <property type="entry name" value="Alkaline_phosphatase_core_sf"/>
</dbReference>
<dbReference type="SUPFAM" id="SSF53649">
    <property type="entry name" value="Alkaline phosphatase-like"/>
    <property type="match status" value="1"/>
</dbReference>
<feature type="transmembrane region" description="Helical" evidence="7">
    <location>
        <begin position="141"/>
        <end position="161"/>
    </location>
</feature>
<name>A0AB35U5S8_9FIRM</name>
<comment type="subcellular location">
    <subcellularLocation>
        <location evidence="1">Cell membrane</location>
        <topology evidence="1">Multi-pass membrane protein</topology>
    </subcellularLocation>
</comment>
<dbReference type="RefSeq" id="WP_370596111.1">
    <property type="nucleotide sequence ID" value="NZ_JALBUR010000014.1"/>
</dbReference>
<dbReference type="Pfam" id="PF00884">
    <property type="entry name" value="Sulfatase"/>
    <property type="match status" value="1"/>
</dbReference>
<comment type="caution">
    <text evidence="9">The sequence shown here is derived from an EMBL/GenBank/DDBJ whole genome shotgun (WGS) entry which is preliminary data.</text>
</comment>
<evidence type="ECO:0000313" key="10">
    <source>
        <dbReference type="Proteomes" id="UP001286174"/>
    </source>
</evidence>
<dbReference type="Gene3D" id="3.40.720.10">
    <property type="entry name" value="Alkaline Phosphatase, subunit A"/>
    <property type="match status" value="1"/>
</dbReference>
<dbReference type="CDD" id="cd16015">
    <property type="entry name" value="LTA_synthase"/>
    <property type="match status" value="1"/>
</dbReference>
<evidence type="ECO:0000259" key="8">
    <source>
        <dbReference type="Pfam" id="PF00884"/>
    </source>
</evidence>
<feature type="transmembrane region" description="Helical" evidence="7">
    <location>
        <begin position="69"/>
        <end position="87"/>
    </location>
</feature>
<sequence>MKRMKEIWSKVFHFLKELLREREAPRQMNNWQALLAQFGLSVLTCLIIEAVSRHSLMAGLAFVHSSTKAFLYNCVLVFVTSLPIFLFRKRRFLRVLVFGLWIALGVANGIILSKRVTPFTGPDFKNFTEGKAVMGKYLSSFRIFLLYALVVTAIILVMIYLFRSPRYRGKMHYPVVIVGLVAAFAGFFGLTKLCVNARILSTYFGNIAFAYQDYGFPYCFTVTVLDTGIREPNNYSPALVQTITSEDEKAGTTTADTDDLPNIIVVQLESFFDPSRVNYLQCSQDPIPNWHELESSCTNGYYTVPTIGAGTANTEFETLTGMSLRFFGAGEYPFKSILSQEPCESSAYDLKTLGYAASALHDNEANFYSRKKVYKNLGFDTFTSKEYMQNQDDVNHNGWMRDRNLIRPINDALDATPGKDYIFTVSVQPHGAYPTEEVLEDPAITVSGNMSEAQRCAWEYYVNEIHEEDQFIRDLIDSVNQRDEKSIILFYGDHLPTMNLTQQDLSGGNLYQTNYMIWNNFGLDMPDQDLTSYRAIATIMNALDIHTGTMFRFQQAHTGQEENFFNEMQTLQYDLLYGKQYVYGGDDPYQPDPNYHLGIKRIVMTGIVPVADGYLIKGRNFTQACRAVVDGDAVDTEFVDINTLKVKDEMPKAGSSIEVGVLSASKTHRMLSYALNYYVVPEKPNASPSPSPAS</sequence>
<keyword evidence="10" id="KW-1185">Reference proteome</keyword>
<evidence type="ECO:0000313" key="9">
    <source>
        <dbReference type="EMBL" id="MDX8419812.1"/>
    </source>
</evidence>
<evidence type="ECO:0000256" key="2">
    <source>
        <dbReference type="ARBA" id="ARBA00004936"/>
    </source>
</evidence>
<keyword evidence="4 7" id="KW-0812">Transmembrane</keyword>
<feature type="domain" description="Sulfatase N-terminal" evidence="8">
    <location>
        <begin position="261"/>
        <end position="525"/>
    </location>
</feature>
<feature type="transmembrane region" description="Helical" evidence="7">
    <location>
        <begin position="173"/>
        <end position="191"/>
    </location>
</feature>
<dbReference type="GO" id="GO:0016787">
    <property type="term" value="F:hydrolase activity"/>
    <property type="evidence" value="ECO:0007669"/>
    <property type="project" value="UniProtKB-KW"/>
</dbReference>
<feature type="transmembrane region" description="Helical" evidence="7">
    <location>
        <begin position="92"/>
        <end position="112"/>
    </location>
</feature>
<evidence type="ECO:0000256" key="5">
    <source>
        <dbReference type="ARBA" id="ARBA00022989"/>
    </source>
</evidence>
<keyword evidence="3" id="KW-1003">Cell membrane</keyword>
<evidence type="ECO:0000256" key="1">
    <source>
        <dbReference type="ARBA" id="ARBA00004651"/>
    </source>
</evidence>
<organism evidence="9 10">
    <name type="scientific">Grylomicrobium aquisgranensis</name>
    <dbReference type="NCBI Taxonomy" id="2926318"/>
    <lineage>
        <taxon>Bacteria</taxon>
        <taxon>Bacillati</taxon>
        <taxon>Bacillota</taxon>
        <taxon>Erysipelotrichia</taxon>
        <taxon>Erysipelotrichales</taxon>
        <taxon>Erysipelotrichaceae</taxon>
        <taxon>Grylomicrobium</taxon>
    </lineage>
</organism>
<keyword evidence="5 7" id="KW-1133">Transmembrane helix</keyword>
<dbReference type="PANTHER" id="PTHR47371:SF3">
    <property type="entry name" value="PHOSPHOGLYCEROL TRANSFERASE I"/>
    <property type="match status" value="1"/>
</dbReference>